<gene>
    <name evidence="2" type="ORF">A142_20785</name>
</gene>
<evidence type="ECO:0000259" key="1">
    <source>
        <dbReference type="Pfam" id="PF13175"/>
    </source>
</evidence>
<organism evidence="2 3">
    <name type="scientific">Vibrio splendidus 12E03</name>
    <dbReference type="NCBI Taxonomy" id="1191305"/>
    <lineage>
        <taxon>Bacteria</taxon>
        <taxon>Pseudomonadati</taxon>
        <taxon>Pseudomonadota</taxon>
        <taxon>Gammaproteobacteria</taxon>
        <taxon>Vibrionales</taxon>
        <taxon>Vibrionaceae</taxon>
        <taxon>Vibrio</taxon>
    </lineage>
</organism>
<proteinExistence type="predicted"/>
<dbReference type="InterPro" id="IPR051396">
    <property type="entry name" value="Bact_Antivir_Def_Nuclease"/>
</dbReference>
<dbReference type="SUPFAM" id="SSF52540">
    <property type="entry name" value="P-loop containing nucleoside triphosphate hydrolases"/>
    <property type="match status" value="1"/>
</dbReference>
<dbReference type="Proteomes" id="UP000094802">
    <property type="component" value="Unassembled WGS sequence"/>
</dbReference>
<dbReference type="EMBL" id="AJZD02000143">
    <property type="protein sequence ID" value="OEF93405.1"/>
    <property type="molecule type" value="Genomic_DNA"/>
</dbReference>
<dbReference type="InterPro" id="IPR027417">
    <property type="entry name" value="P-loop_NTPase"/>
</dbReference>
<dbReference type="InterPro" id="IPR041685">
    <property type="entry name" value="AAA_GajA/Old/RecF-like"/>
</dbReference>
<evidence type="ECO:0000313" key="2">
    <source>
        <dbReference type="EMBL" id="OEF93405.1"/>
    </source>
</evidence>
<accession>A0A1E5FSF3</accession>
<reference evidence="2 3" key="1">
    <citation type="journal article" date="2012" name="Science">
        <title>Ecological populations of bacteria act as socially cohesive units of antibiotic production and resistance.</title>
        <authorList>
            <person name="Cordero O.X."/>
            <person name="Wildschutte H."/>
            <person name="Kirkup B."/>
            <person name="Proehl S."/>
            <person name="Ngo L."/>
            <person name="Hussain F."/>
            <person name="Le Roux F."/>
            <person name="Mincer T."/>
            <person name="Polz M.F."/>
        </authorList>
    </citation>
    <scope>NUCLEOTIDE SEQUENCE [LARGE SCALE GENOMIC DNA]</scope>
    <source>
        <strain evidence="2 3">12E03</strain>
    </source>
</reference>
<sequence length="510" mass="58082">MIPIGIDYKGDVTVSAFNNRLLVEELLGEDFESSKTSLSDEDLKVFNPLLDKIKSEIEYIYIPREIDPESFTRLETDEIQVLMGETLTEILSQRVPARQIADINNSLNEFIDTLADELNIYAYRTPTERQQNLRKTDVYNLIIQAFFNVRKLHKKQGDTWLEISSLSSGEKQKAIIDVAHSLLTNHRASGENLIIGVDEPESSLHMSACFDQFDSLYEISRDCRQVIFSSHWYGFLPTIETGSATIISSQDGNHVFDQINLAGYREQIKQLTAGSRGRLPYDIRLKSINDFVQSVITSSIGEQPYNWIICEGSSEKIYLNAYLKELIETKKLRIVPVGGAKEIKRLYNHLATSYEDFKDEVTGKIILISDTDAELVRYDVAQHNNLICKRMVNCDASGKTKLVNIQSNPVSPATEIEDALNGQLFLDTLKTFESTYPELLGFLSASGFPTEVAHSSSKISLDLRTSEWGLIDEFFNYENNKFVFAEKYVEKMNETHIVPEWIEEIKGWLE</sequence>
<dbReference type="RefSeq" id="WP_019822672.1">
    <property type="nucleotide sequence ID" value="NZ_AJZD02000143.1"/>
</dbReference>
<dbReference type="PANTHER" id="PTHR43581:SF2">
    <property type="entry name" value="EXCINUCLEASE ATPASE SUBUNIT"/>
    <property type="match status" value="1"/>
</dbReference>
<name>A0A1E5FSF3_VIBSP</name>
<dbReference type="Gene3D" id="3.40.50.300">
    <property type="entry name" value="P-loop containing nucleotide triphosphate hydrolases"/>
    <property type="match status" value="1"/>
</dbReference>
<dbReference type="AlphaFoldDB" id="A0A1E5FSF3"/>
<comment type="caution">
    <text evidence="2">The sequence shown here is derived from an EMBL/GenBank/DDBJ whole genome shotgun (WGS) entry which is preliminary data.</text>
</comment>
<protein>
    <recommendedName>
        <fullName evidence="1">Endonuclease GajA/Old nuclease/RecF-like AAA domain-containing protein</fullName>
    </recommendedName>
</protein>
<dbReference type="PANTHER" id="PTHR43581">
    <property type="entry name" value="ATP/GTP PHOSPHATASE"/>
    <property type="match status" value="1"/>
</dbReference>
<feature type="domain" description="Endonuclease GajA/Old nuclease/RecF-like AAA" evidence="1">
    <location>
        <begin position="29"/>
        <end position="231"/>
    </location>
</feature>
<dbReference type="Pfam" id="PF13175">
    <property type="entry name" value="AAA_15"/>
    <property type="match status" value="1"/>
</dbReference>
<evidence type="ECO:0000313" key="3">
    <source>
        <dbReference type="Proteomes" id="UP000094802"/>
    </source>
</evidence>